<dbReference type="InterPro" id="IPR011004">
    <property type="entry name" value="Trimer_LpxA-like_sf"/>
</dbReference>
<name>A0ABY0CQW7_9DELT</name>
<feature type="region of interest" description="Disordered" evidence="3">
    <location>
        <begin position="1"/>
        <end position="66"/>
    </location>
</feature>
<evidence type="ECO:0008006" key="6">
    <source>
        <dbReference type="Google" id="ProtNLM"/>
    </source>
</evidence>
<dbReference type="SUPFAM" id="SSF51161">
    <property type="entry name" value="Trimeric LpxA-like enzymes"/>
    <property type="match status" value="1"/>
</dbReference>
<proteinExistence type="predicted"/>
<dbReference type="PROSITE" id="PS00101">
    <property type="entry name" value="HEXAPEP_TRANSFERASES"/>
    <property type="match status" value="1"/>
</dbReference>
<accession>A0ABY0CQW7</accession>
<organism evidence="4 5">
    <name type="scientific">Lujinxingia sediminis</name>
    <dbReference type="NCBI Taxonomy" id="2480984"/>
    <lineage>
        <taxon>Bacteria</taxon>
        <taxon>Deltaproteobacteria</taxon>
        <taxon>Bradymonadales</taxon>
        <taxon>Lujinxingiaceae</taxon>
        <taxon>Lujinxingia</taxon>
    </lineage>
</organism>
<dbReference type="Gene3D" id="2.160.10.10">
    <property type="entry name" value="Hexapeptide repeat proteins"/>
    <property type="match status" value="1"/>
</dbReference>
<evidence type="ECO:0000256" key="3">
    <source>
        <dbReference type="SAM" id="MobiDB-lite"/>
    </source>
</evidence>
<dbReference type="InterPro" id="IPR051159">
    <property type="entry name" value="Hexapeptide_acetyltransf"/>
</dbReference>
<dbReference type="Pfam" id="PF14602">
    <property type="entry name" value="Hexapep_2"/>
    <property type="match status" value="1"/>
</dbReference>
<comment type="caution">
    <text evidence="4">The sequence shown here is derived from an EMBL/GenBank/DDBJ whole genome shotgun (WGS) entry which is preliminary data.</text>
</comment>
<feature type="compositionally biased region" description="Pro residues" evidence="3">
    <location>
        <begin position="1"/>
        <end position="11"/>
    </location>
</feature>
<dbReference type="PANTHER" id="PTHR23416">
    <property type="entry name" value="SIALIC ACID SYNTHASE-RELATED"/>
    <property type="match status" value="1"/>
</dbReference>
<evidence type="ECO:0000313" key="4">
    <source>
        <dbReference type="EMBL" id="RVU42586.1"/>
    </source>
</evidence>
<dbReference type="CDD" id="cd04647">
    <property type="entry name" value="LbH_MAT_like"/>
    <property type="match status" value="1"/>
</dbReference>
<evidence type="ECO:0000313" key="5">
    <source>
        <dbReference type="Proteomes" id="UP000282926"/>
    </source>
</evidence>
<dbReference type="EMBL" id="SADD01000011">
    <property type="protein sequence ID" value="RVU42586.1"/>
    <property type="molecule type" value="Genomic_DNA"/>
</dbReference>
<evidence type="ECO:0000256" key="1">
    <source>
        <dbReference type="ARBA" id="ARBA00022679"/>
    </source>
</evidence>
<reference evidence="4 5" key="1">
    <citation type="submission" date="2019-01" db="EMBL/GenBank/DDBJ databases">
        <title>Lujinxingia litoralis gen. nov., sp. nov. and Lujinxingia sediminis gen. nov., sp. nov., new members in the order Bradymonadales, isolated from coastal sediment.</title>
        <authorList>
            <person name="Li C.-M."/>
        </authorList>
    </citation>
    <scope>NUCLEOTIDE SEQUENCE [LARGE SCALE GENOMIC DNA]</scope>
    <source>
        <strain evidence="4 5">SEH01</strain>
    </source>
</reference>
<feature type="region of interest" description="Disordered" evidence="3">
    <location>
        <begin position="85"/>
        <end position="132"/>
    </location>
</feature>
<gene>
    <name evidence="4" type="ORF">EA187_15470</name>
</gene>
<dbReference type="InterPro" id="IPR018357">
    <property type="entry name" value="Hexapep_transf_CS"/>
</dbReference>
<dbReference type="InterPro" id="IPR001451">
    <property type="entry name" value="Hexapep"/>
</dbReference>
<evidence type="ECO:0000256" key="2">
    <source>
        <dbReference type="ARBA" id="ARBA00022737"/>
    </source>
</evidence>
<keyword evidence="2" id="KW-0677">Repeat</keyword>
<sequence>MENGSPPPPGPTGSAAMTPARRCSSTPALCARPPLTRQALSRAATASPPPSRCPWAWISSRSPPVPSISWRRRPALSLLSLLSLLSPPNPATRSPPKATPRTSSPRKATPPKSSLPKAEPAPHRTSPAHPHAGPSFALRPAWVVLGYATSSSGGALEDLRQTCCPLKREVAMSNQMRQHLRFRLIHRLRWLRHKPTLGYLGYGVFVDRNVALMRYPANIHIGAHTVLKEGARLCACNPRAHIRIGQNCSIGYHTYLFASAGITIGRDCLIAPFVYIVDSDHQARRSAPIHTQPNEAEAIVIEDDVWIGAGAKILKGVRIGKGAIVAAGAIVRRDVPSYAIVGGVPAKALGERK</sequence>
<protein>
    <recommendedName>
        <fullName evidence="6">Acyltransferase</fullName>
    </recommendedName>
</protein>
<keyword evidence="1" id="KW-0808">Transferase</keyword>
<keyword evidence="5" id="KW-1185">Reference proteome</keyword>
<dbReference type="PANTHER" id="PTHR23416:SF78">
    <property type="entry name" value="LIPOPOLYSACCHARIDE BIOSYNTHESIS O-ACETYL TRANSFERASE WBBJ-RELATED"/>
    <property type="match status" value="1"/>
</dbReference>
<dbReference type="Proteomes" id="UP000282926">
    <property type="component" value="Unassembled WGS sequence"/>
</dbReference>
<dbReference type="Pfam" id="PF00132">
    <property type="entry name" value="Hexapep"/>
    <property type="match status" value="1"/>
</dbReference>